<name>A0A373FS69_COMTE</name>
<dbReference type="EMBL" id="QURR01000001">
    <property type="protein sequence ID" value="RGE47000.1"/>
    <property type="molecule type" value="Genomic_DNA"/>
</dbReference>
<evidence type="ECO:0000313" key="2">
    <source>
        <dbReference type="Proteomes" id="UP000261948"/>
    </source>
</evidence>
<comment type="caution">
    <text evidence="1">The sequence shown here is derived from an EMBL/GenBank/DDBJ whole genome shotgun (WGS) entry which is preliminary data.</text>
</comment>
<dbReference type="Proteomes" id="UP000261948">
    <property type="component" value="Unassembled WGS sequence"/>
</dbReference>
<organism evidence="1 2">
    <name type="scientific">Comamonas testosteroni</name>
    <name type="common">Pseudomonas testosteroni</name>
    <dbReference type="NCBI Taxonomy" id="285"/>
    <lineage>
        <taxon>Bacteria</taxon>
        <taxon>Pseudomonadati</taxon>
        <taxon>Pseudomonadota</taxon>
        <taxon>Betaproteobacteria</taxon>
        <taxon>Burkholderiales</taxon>
        <taxon>Comamonadaceae</taxon>
        <taxon>Comamonas</taxon>
    </lineage>
</organism>
<accession>A0A373FS69</accession>
<sequence>MAIELTTSNVLWLICVFVMANFALAKIIARVYDRRFTERFVRAEKRLSLLESGLKETDARLSRTESALEALPGHDDLGKLYERVNALAEGIHALSGEFSGAKHTLNLLHQFLLEGGRR</sequence>
<keyword evidence="2" id="KW-1185">Reference proteome</keyword>
<evidence type="ECO:0000313" key="1">
    <source>
        <dbReference type="EMBL" id="RGE47000.1"/>
    </source>
</evidence>
<reference evidence="1 2" key="1">
    <citation type="submission" date="2018-08" db="EMBL/GenBank/DDBJ databases">
        <title>Comamonas testosteroni strain SWCO2.</title>
        <authorList>
            <person name="Jiang N."/>
            <person name="Zhang X.Z."/>
        </authorList>
    </citation>
    <scope>NUCLEOTIDE SEQUENCE [LARGE SCALE GENOMIC DNA]</scope>
    <source>
        <strain evidence="1 2">SWCO2</strain>
    </source>
</reference>
<dbReference type="AlphaFoldDB" id="A0A373FS69"/>
<proteinExistence type="predicted"/>
<gene>
    <name evidence="1" type="ORF">DZC30_00920</name>
</gene>
<dbReference type="OrthoDB" id="9182301at2"/>
<protein>
    <submittedName>
        <fullName evidence="1">DUF2730 family protein</fullName>
    </submittedName>
</protein>